<organism evidence="2 3">
    <name type="scientific">Sphingomonas parapaucimobilis NBRC 15100</name>
    <dbReference type="NCBI Taxonomy" id="1219049"/>
    <lineage>
        <taxon>Bacteria</taxon>
        <taxon>Pseudomonadati</taxon>
        <taxon>Pseudomonadota</taxon>
        <taxon>Alphaproteobacteria</taxon>
        <taxon>Sphingomonadales</taxon>
        <taxon>Sphingomonadaceae</taxon>
        <taxon>Sphingomonas</taxon>
    </lineage>
</organism>
<feature type="region of interest" description="Disordered" evidence="1">
    <location>
        <begin position="119"/>
        <end position="143"/>
    </location>
</feature>
<evidence type="ECO:0000313" key="2">
    <source>
        <dbReference type="EMBL" id="GAM02050.1"/>
    </source>
</evidence>
<dbReference type="EMBL" id="BBPI01000072">
    <property type="protein sequence ID" value="GAM02050.1"/>
    <property type="molecule type" value="Genomic_DNA"/>
</dbReference>
<protein>
    <submittedName>
        <fullName evidence="2">Uncharacterized protein</fullName>
    </submittedName>
</protein>
<dbReference type="OrthoDB" id="7581188at2"/>
<evidence type="ECO:0000256" key="1">
    <source>
        <dbReference type="SAM" id="MobiDB-lite"/>
    </source>
</evidence>
<sequence length="143" mass="14711">MIPLLLIAWQAVPAVPMPPPGGGSFSILARDPCPASGGTAADIIVCGRRQTDDRVPQLRDEPPAGPVPSNPELTGAGALAASSTPCPARQGGCQVGFDLVTPALMLANEVRIGISKLADKRRDKSQRIPIALDGPGPQGHLEP</sequence>
<name>A0A0A1W9C9_9SPHN</name>
<accession>A0A0A1W9C9</accession>
<proteinExistence type="predicted"/>
<dbReference type="Proteomes" id="UP000032305">
    <property type="component" value="Unassembled WGS sequence"/>
</dbReference>
<evidence type="ECO:0000313" key="3">
    <source>
        <dbReference type="Proteomes" id="UP000032305"/>
    </source>
</evidence>
<gene>
    <name evidence="2" type="ORF">SP5_072_00320</name>
</gene>
<feature type="compositionally biased region" description="Basic and acidic residues" evidence="1">
    <location>
        <begin position="52"/>
        <end position="62"/>
    </location>
</feature>
<reference evidence="2 3" key="1">
    <citation type="submission" date="2014-11" db="EMBL/GenBank/DDBJ databases">
        <title>Whole genome shotgun sequence of Sphingomonas parapaucimobilis NBRC 15100.</title>
        <authorList>
            <person name="Katano-Makiyama Y."/>
            <person name="Hosoyama A."/>
            <person name="Hashimoto M."/>
            <person name="Hosoyama Y."/>
            <person name="Noguchi M."/>
            <person name="Numata M."/>
            <person name="Tsuchikane K."/>
            <person name="Hirakata S."/>
            <person name="Uohara A."/>
            <person name="Shimodaira J."/>
            <person name="Ohji S."/>
            <person name="Ichikawa N."/>
            <person name="Kimura A."/>
            <person name="Yamazoe A."/>
            <person name="Fujita N."/>
        </authorList>
    </citation>
    <scope>NUCLEOTIDE SEQUENCE [LARGE SCALE GENOMIC DNA]</scope>
    <source>
        <strain evidence="2 3">NBRC 15100</strain>
    </source>
</reference>
<comment type="caution">
    <text evidence="2">The sequence shown here is derived from an EMBL/GenBank/DDBJ whole genome shotgun (WGS) entry which is preliminary data.</text>
</comment>
<dbReference type="RefSeq" id="WP_052811555.1">
    <property type="nucleotide sequence ID" value="NZ_BBPI01000072.1"/>
</dbReference>
<feature type="region of interest" description="Disordered" evidence="1">
    <location>
        <begin position="52"/>
        <end position="85"/>
    </location>
</feature>
<keyword evidence="3" id="KW-1185">Reference proteome</keyword>
<dbReference type="AlphaFoldDB" id="A0A0A1W9C9"/>